<organism evidence="2 3">
    <name type="scientific">Sphingobacterium zhuxiongii</name>
    <dbReference type="NCBI Taxonomy" id="2662364"/>
    <lineage>
        <taxon>Bacteria</taxon>
        <taxon>Pseudomonadati</taxon>
        <taxon>Bacteroidota</taxon>
        <taxon>Sphingobacteriia</taxon>
        <taxon>Sphingobacteriales</taxon>
        <taxon>Sphingobacteriaceae</taxon>
        <taxon>Sphingobacterium</taxon>
    </lineage>
</organism>
<feature type="transmembrane region" description="Helical" evidence="1">
    <location>
        <begin position="374"/>
        <end position="391"/>
    </location>
</feature>
<feature type="transmembrane region" description="Helical" evidence="1">
    <location>
        <begin position="31"/>
        <end position="48"/>
    </location>
</feature>
<feature type="transmembrane region" description="Helical" evidence="1">
    <location>
        <begin position="397"/>
        <end position="413"/>
    </location>
</feature>
<feature type="transmembrane region" description="Helical" evidence="1">
    <location>
        <begin position="89"/>
        <end position="111"/>
    </location>
</feature>
<keyword evidence="1" id="KW-1133">Transmembrane helix</keyword>
<keyword evidence="3" id="KW-1185">Reference proteome</keyword>
<gene>
    <name evidence="2" type="ORF">GFH32_08580</name>
</gene>
<feature type="transmembrane region" description="Helical" evidence="1">
    <location>
        <begin position="167"/>
        <end position="192"/>
    </location>
</feature>
<evidence type="ECO:0000313" key="2">
    <source>
        <dbReference type="EMBL" id="QGA26378.1"/>
    </source>
</evidence>
<feature type="transmembrane region" description="Helical" evidence="1">
    <location>
        <begin position="60"/>
        <end position="77"/>
    </location>
</feature>
<reference evidence="2 3" key="1">
    <citation type="submission" date="2019-10" db="EMBL/GenBank/DDBJ databases">
        <authorList>
            <person name="Dong K."/>
        </authorList>
    </citation>
    <scope>NUCLEOTIDE SEQUENCE [LARGE SCALE GENOMIC DNA]</scope>
    <source>
        <strain evidence="3">dk4302</strain>
    </source>
</reference>
<accession>A0A5Q0QF26</accession>
<feature type="transmembrane region" description="Helical" evidence="1">
    <location>
        <begin position="5"/>
        <end position="25"/>
    </location>
</feature>
<evidence type="ECO:0000256" key="1">
    <source>
        <dbReference type="SAM" id="Phobius"/>
    </source>
</evidence>
<dbReference type="KEGG" id="sphe:GFH32_08580"/>
<dbReference type="Proteomes" id="UP000326921">
    <property type="component" value="Chromosome"/>
</dbReference>
<keyword evidence="1" id="KW-0812">Transmembrane</keyword>
<feature type="transmembrane region" description="Helical" evidence="1">
    <location>
        <begin position="345"/>
        <end position="367"/>
    </location>
</feature>
<sequence>MRIILFIFVGILVSFFYFPFEFTFLPKGLNTKIMLAVIGLPLMLYHMIKMRKTIISKEILFSSLIALVFSIVGLYSVDLNHTDDYAYANYISSMWVWLGAAYTVITAISTLHNKLSIRIVVNYFIVVCVTQCVLALVIDFVPAVKMFVDRYFDMGITVFLNEVDRLYGIGAALDVAGVRFSAVLIMITILLINNPHIKNNPREIYFYSFAYLILVGIGNMISRTTVIGFGISAAYLFFSANIIKQQVENYNVKMWKVIIVSILFIAFVGVYFYQTNAAIYDLLRFGFEGFFNWVEKGEFRTDSTDRLNTVMWIWPEAGDWQTWIIGKATFSNWWAVGTDIGYCRFVFYCGLIGLSVFIFFFLYLSVALWNKFKIYRHLFLLLFVLALINWLKVSTDIFLVYAIFLAIGSPYLYERYYDKAEDGEVEEE</sequence>
<feature type="transmembrane region" description="Helical" evidence="1">
    <location>
        <begin position="255"/>
        <end position="273"/>
    </location>
</feature>
<protein>
    <recommendedName>
        <fullName evidence="4">O-antigen ligase domain-containing protein</fullName>
    </recommendedName>
</protein>
<evidence type="ECO:0000313" key="3">
    <source>
        <dbReference type="Proteomes" id="UP000326921"/>
    </source>
</evidence>
<feature type="transmembrane region" description="Helical" evidence="1">
    <location>
        <begin position="123"/>
        <end position="147"/>
    </location>
</feature>
<evidence type="ECO:0008006" key="4">
    <source>
        <dbReference type="Google" id="ProtNLM"/>
    </source>
</evidence>
<feature type="transmembrane region" description="Helical" evidence="1">
    <location>
        <begin position="227"/>
        <end position="243"/>
    </location>
</feature>
<feature type="transmembrane region" description="Helical" evidence="1">
    <location>
        <begin position="204"/>
        <end position="221"/>
    </location>
</feature>
<dbReference type="EMBL" id="CP045652">
    <property type="protein sequence ID" value="QGA26378.1"/>
    <property type="molecule type" value="Genomic_DNA"/>
</dbReference>
<dbReference type="RefSeq" id="WP_153511186.1">
    <property type="nucleotide sequence ID" value="NZ_CP045652.1"/>
</dbReference>
<keyword evidence="1" id="KW-0472">Membrane</keyword>
<name>A0A5Q0QF26_9SPHI</name>
<dbReference type="AlphaFoldDB" id="A0A5Q0QF26"/>
<proteinExistence type="predicted"/>